<feature type="transmembrane region" description="Helical" evidence="5">
    <location>
        <begin position="113"/>
        <end position="132"/>
    </location>
</feature>
<organism evidence="7 8">
    <name type="scientific">Edwardsiella anguillarum ET080813</name>
    <dbReference type="NCBI Taxonomy" id="667120"/>
    <lineage>
        <taxon>Bacteria</taxon>
        <taxon>Pseudomonadati</taxon>
        <taxon>Pseudomonadota</taxon>
        <taxon>Gammaproteobacteria</taxon>
        <taxon>Enterobacterales</taxon>
        <taxon>Hafniaceae</taxon>
        <taxon>Edwardsiella</taxon>
    </lineage>
</organism>
<proteinExistence type="predicted"/>
<gene>
    <name evidence="7" type="ORF">ETEE_1840</name>
</gene>
<dbReference type="RefSeq" id="WP_034164507.1">
    <property type="nucleotide sequence ID" value="NZ_CP006664.1"/>
</dbReference>
<reference evidence="7 8" key="1">
    <citation type="journal article" date="2012" name="PLoS ONE">
        <title>Edwardsiella comparative phylogenomics reveal the new intra/inter-species taxonomic relationships, virulence evolution and niche adaptation mechanisms.</title>
        <authorList>
            <person name="Yang M."/>
            <person name="Lv Y."/>
            <person name="Xiao J."/>
            <person name="Wu H."/>
            <person name="Zheng H."/>
            <person name="Liu Q."/>
            <person name="Zhang Y."/>
            <person name="Wang Q."/>
        </authorList>
    </citation>
    <scope>NUCLEOTIDE SEQUENCE [LARGE SCALE GENOMIC DNA]</scope>
    <source>
        <strain evidence="8">080813</strain>
    </source>
</reference>
<evidence type="ECO:0000259" key="6">
    <source>
        <dbReference type="Pfam" id="PF04932"/>
    </source>
</evidence>
<dbReference type="GO" id="GO:0016020">
    <property type="term" value="C:membrane"/>
    <property type="evidence" value="ECO:0007669"/>
    <property type="project" value="UniProtKB-SubCell"/>
</dbReference>
<evidence type="ECO:0000256" key="3">
    <source>
        <dbReference type="ARBA" id="ARBA00022989"/>
    </source>
</evidence>
<keyword evidence="7" id="KW-0436">Ligase</keyword>
<feature type="transmembrane region" description="Helical" evidence="5">
    <location>
        <begin position="297"/>
        <end position="317"/>
    </location>
</feature>
<dbReference type="HOGENOM" id="CLU_709277_0_0_6"/>
<dbReference type="PANTHER" id="PTHR37422:SF17">
    <property type="entry name" value="O-ANTIGEN LIGASE"/>
    <property type="match status" value="1"/>
</dbReference>
<evidence type="ECO:0000313" key="8">
    <source>
        <dbReference type="Proteomes" id="UP000028681"/>
    </source>
</evidence>
<feature type="transmembrane region" description="Helical" evidence="5">
    <location>
        <begin position="61"/>
        <end position="77"/>
    </location>
</feature>
<dbReference type="AlphaFoldDB" id="A0A076LNJ3"/>
<keyword evidence="2 5" id="KW-0812">Transmembrane</keyword>
<name>A0A076LNJ3_9GAMM</name>
<feature type="transmembrane region" description="Helical" evidence="5">
    <location>
        <begin position="9"/>
        <end position="26"/>
    </location>
</feature>
<dbReference type="Proteomes" id="UP000028681">
    <property type="component" value="Chromosome"/>
</dbReference>
<feature type="transmembrane region" description="Helical" evidence="5">
    <location>
        <begin position="83"/>
        <end position="101"/>
    </location>
</feature>
<sequence length="377" mass="43456">MKINFIDKLPIYISTLFCLFISLLSISDDNNIVSNIYYVSFALFIVWCVCERKNIFNKTSLLLGAFLLLSAISTYWSDHSKDTSRYIQHAVYIFIFSSIIYELRETLFFKNILFKSYVATCSIFVIINGFLFYSKYNLYDRFYPILGPSNTIDYAGILCLAIIFCCYLYQHEKNKTPYVIAGIVLLAGVILSQSRTPIIALAISLMAIFITSKRSALISLVTILVIVLLVHTAYPSIFTRDAVDGAPTPRIFTWLYTIQQVSEHHPWLGFGYNDTFAHYFKPRNFTYNNAHSVFMSMLYYSGIIGVVLFFSYILNILSAAIKVFNHNRYPIAFILISLIFSSTQGYLYIYHPREIWLVLWLPLFLAIPMSKISSEQL</sequence>
<feature type="transmembrane region" description="Helical" evidence="5">
    <location>
        <begin position="176"/>
        <end position="191"/>
    </location>
</feature>
<evidence type="ECO:0000313" key="7">
    <source>
        <dbReference type="EMBL" id="AIJ08287.1"/>
    </source>
</evidence>
<feature type="transmembrane region" description="Helical" evidence="5">
    <location>
        <begin position="329"/>
        <end position="349"/>
    </location>
</feature>
<comment type="subcellular location">
    <subcellularLocation>
        <location evidence="1">Membrane</location>
        <topology evidence="1">Multi-pass membrane protein</topology>
    </subcellularLocation>
</comment>
<dbReference type="KEGG" id="ete:ETEE_1840"/>
<evidence type="ECO:0000256" key="2">
    <source>
        <dbReference type="ARBA" id="ARBA00022692"/>
    </source>
</evidence>
<feature type="transmembrane region" description="Helical" evidence="5">
    <location>
        <begin position="217"/>
        <end position="234"/>
    </location>
</feature>
<dbReference type="Pfam" id="PF04932">
    <property type="entry name" value="Wzy_C"/>
    <property type="match status" value="1"/>
</dbReference>
<feature type="domain" description="O-antigen ligase-related" evidence="6">
    <location>
        <begin position="182"/>
        <end position="310"/>
    </location>
</feature>
<evidence type="ECO:0000256" key="5">
    <source>
        <dbReference type="SAM" id="Phobius"/>
    </source>
</evidence>
<keyword evidence="3 5" id="KW-1133">Transmembrane helix</keyword>
<dbReference type="GeneID" id="33939446"/>
<feature type="transmembrane region" description="Helical" evidence="5">
    <location>
        <begin position="152"/>
        <end position="169"/>
    </location>
</feature>
<feature type="transmembrane region" description="Helical" evidence="5">
    <location>
        <begin position="32"/>
        <end position="49"/>
    </location>
</feature>
<keyword evidence="4 5" id="KW-0472">Membrane</keyword>
<evidence type="ECO:0000256" key="1">
    <source>
        <dbReference type="ARBA" id="ARBA00004141"/>
    </source>
</evidence>
<protein>
    <submittedName>
        <fullName evidence="7">Lipid A core-O-antigen ligase-related enzyme</fullName>
    </submittedName>
</protein>
<dbReference type="InterPro" id="IPR051533">
    <property type="entry name" value="WaaL-like"/>
</dbReference>
<dbReference type="GO" id="GO:0016874">
    <property type="term" value="F:ligase activity"/>
    <property type="evidence" value="ECO:0007669"/>
    <property type="project" value="UniProtKB-KW"/>
</dbReference>
<accession>A0A076LNJ3</accession>
<feature type="transmembrane region" description="Helical" evidence="5">
    <location>
        <begin position="355"/>
        <end position="372"/>
    </location>
</feature>
<evidence type="ECO:0000256" key="4">
    <source>
        <dbReference type="ARBA" id="ARBA00023136"/>
    </source>
</evidence>
<dbReference type="InterPro" id="IPR007016">
    <property type="entry name" value="O-antigen_ligase-rel_domated"/>
</dbReference>
<dbReference type="PANTHER" id="PTHR37422">
    <property type="entry name" value="TEICHURONIC ACID BIOSYNTHESIS PROTEIN TUAE"/>
    <property type="match status" value="1"/>
</dbReference>
<dbReference type="EMBL" id="CP006664">
    <property type="protein sequence ID" value="AIJ08287.1"/>
    <property type="molecule type" value="Genomic_DNA"/>
</dbReference>